<keyword evidence="3" id="KW-0862">Zinc</keyword>
<organism evidence="7 8">
    <name type="scientific">Trichoglossum hirsutum</name>
    <dbReference type="NCBI Taxonomy" id="265104"/>
    <lineage>
        <taxon>Eukaryota</taxon>
        <taxon>Fungi</taxon>
        <taxon>Dikarya</taxon>
        <taxon>Ascomycota</taxon>
        <taxon>Pezizomycotina</taxon>
        <taxon>Geoglossomycetes</taxon>
        <taxon>Geoglossales</taxon>
        <taxon>Geoglossaceae</taxon>
        <taxon>Trichoglossum</taxon>
    </lineage>
</organism>
<dbReference type="Proteomes" id="UP000750711">
    <property type="component" value="Unassembled WGS sequence"/>
</dbReference>
<dbReference type="Pfam" id="PF02182">
    <property type="entry name" value="SAD_SRA"/>
    <property type="match status" value="1"/>
</dbReference>
<evidence type="ECO:0008006" key="9">
    <source>
        <dbReference type="Google" id="ProtNLM"/>
    </source>
</evidence>
<gene>
    <name evidence="7" type="ORF">GP486_001117</name>
</gene>
<evidence type="ECO:0000256" key="3">
    <source>
        <dbReference type="PROSITE-ProRule" id="PRU00175"/>
    </source>
</evidence>
<dbReference type="InterPro" id="IPR003105">
    <property type="entry name" value="SRA_YDG"/>
</dbReference>
<proteinExistence type="predicted"/>
<feature type="domain" description="RING-type" evidence="5">
    <location>
        <begin position="393"/>
        <end position="432"/>
    </location>
</feature>
<dbReference type="InterPro" id="IPR045134">
    <property type="entry name" value="UHRF1/2-like"/>
</dbReference>
<dbReference type="AlphaFoldDB" id="A0A9P8LHA5"/>
<keyword evidence="1" id="KW-0238">DNA-binding</keyword>
<keyword evidence="3" id="KW-0479">Metal-binding</keyword>
<evidence type="ECO:0000256" key="2">
    <source>
        <dbReference type="ARBA" id="ARBA00023242"/>
    </source>
</evidence>
<accession>A0A9P8LHA5</accession>
<evidence type="ECO:0000313" key="8">
    <source>
        <dbReference type="Proteomes" id="UP000750711"/>
    </source>
</evidence>
<dbReference type="EMBL" id="JAGHQM010000089">
    <property type="protein sequence ID" value="KAH0565492.1"/>
    <property type="molecule type" value="Genomic_DNA"/>
</dbReference>
<comment type="caution">
    <text evidence="7">The sequence shown here is derived from an EMBL/GenBank/DDBJ whole genome shotgun (WGS) entry which is preliminary data.</text>
</comment>
<dbReference type="GO" id="GO:0016567">
    <property type="term" value="P:protein ubiquitination"/>
    <property type="evidence" value="ECO:0007669"/>
    <property type="project" value="TreeGrafter"/>
</dbReference>
<name>A0A9P8LHA5_9PEZI</name>
<dbReference type="PANTHER" id="PTHR14140">
    <property type="entry name" value="E3 UBIQUITIN-PROTEIN LIGASE UHRF-RELATED"/>
    <property type="match status" value="1"/>
</dbReference>
<keyword evidence="2 4" id="KW-0539">Nucleus</keyword>
<dbReference type="SUPFAM" id="SSF57850">
    <property type="entry name" value="RING/U-box"/>
    <property type="match status" value="1"/>
</dbReference>
<dbReference type="PROSITE" id="PS50089">
    <property type="entry name" value="ZF_RING_2"/>
    <property type="match status" value="1"/>
</dbReference>
<evidence type="ECO:0000259" key="5">
    <source>
        <dbReference type="PROSITE" id="PS50089"/>
    </source>
</evidence>
<dbReference type="InterPro" id="IPR013083">
    <property type="entry name" value="Znf_RING/FYVE/PHD"/>
</dbReference>
<sequence>MSLPEDDWYCPSCKNDTDHIVRPGHDSDKLLVKKARKGDSSKRWGRGMANVGHSKTCTIVSDSHRGPIPGIEVGQTWRYRKEVGEDGVHRPIVSGIAGSANKGGAVSIVIAPSASGYPEDEDNGDWFMYTGSGGKDLKTKNRRTGEQTFDQELTKANLALAATCDAPISKHGNVAKDWRNSKGIRVVRSDKLRKHHPQYAPELGNRYDGIYKIVRYFPEVGKSGFRVYRYEFRRDDPIPAPWTKKGKDRIRALGLKMIYPETYDRDSESSSMTKDISKLNGVSHEEIYREPSPSPSVLGKRKRLHNPLATLDTFPDLAVVVITRPSQHGGRSGSHAPPSEKTTTFNIPPALQELIDADTARTPSHQRLWRSIIDQKPADSREFNAALERELKCPVCLEFVQKPVTNPCGHIACLPCMKASVVEYGPKCPNCRASLIDIKDSNSDDGEENPKLVEKRKRIWKDQVQVDDRLVDVIRHIQGYGR</sequence>
<protein>
    <recommendedName>
        <fullName evidence="9">RING-type E3 ubiquitin transferase</fullName>
    </recommendedName>
</protein>
<dbReference type="SMART" id="SM00466">
    <property type="entry name" value="SRA"/>
    <property type="match status" value="1"/>
</dbReference>
<dbReference type="Gene3D" id="3.30.40.10">
    <property type="entry name" value="Zinc/RING finger domain, C3HC4 (zinc finger)"/>
    <property type="match status" value="1"/>
</dbReference>
<dbReference type="SUPFAM" id="SSF88697">
    <property type="entry name" value="PUA domain-like"/>
    <property type="match status" value="1"/>
</dbReference>
<reference evidence="7" key="1">
    <citation type="submission" date="2021-03" db="EMBL/GenBank/DDBJ databases">
        <title>Comparative genomics and phylogenomic investigation of the class Geoglossomycetes provide insights into ecological specialization and systematics.</title>
        <authorList>
            <person name="Melie T."/>
            <person name="Pirro S."/>
            <person name="Miller A.N."/>
            <person name="Quandt A."/>
        </authorList>
    </citation>
    <scope>NUCLEOTIDE SEQUENCE</scope>
    <source>
        <strain evidence="7">CAQ_001_2017</strain>
    </source>
</reference>
<dbReference type="Gene3D" id="2.30.280.10">
    <property type="entry name" value="SRA-YDG"/>
    <property type="match status" value="1"/>
</dbReference>
<feature type="domain" description="YDG" evidence="6">
    <location>
        <begin position="66"/>
        <end position="234"/>
    </location>
</feature>
<evidence type="ECO:0000256" key="4">
    <source>
        <dbReference type="PROSITE-ProRule" id="PRU00358"/>
    </source>
</evidence>
<keyword evidence="3" id="KW-0863">Zinc-finger</keyword>
<dbReference type="GO" id="GO:0061630">
    <property type="term" value="F:ubiquitin protein ligase activity"/>
    <property type="evidence" value="ECO:0007669"/>
    <property type="project" value="TreeGrafter"/>
</dbReference>
<dbReference type="Pfam" id="PF13920">
    <property type="entry name" value="zf-C3HC4_3"/>
    <property type="match status" value="1"/>
</dbReference>
<dbReference type="InterPro" id="IPR015947">
    <property type="entry name" value="PUA-like_sf"/>
</dbReference>
<keyword evidence="8" id="KW-1185">Reference proteome</keyword>
<evidence type="ECO:0000256" key="1">
    <source>
        <dbReference type="ARBA" id="ARBA00023125"/>
    </source>
</evidence>
<evidence type="ECO:0000313" key="7">
    <source>
        <dbReference type="EMBL" id="KAH0565492.1"/>
    </source>
</evidence>
<dbReference type="GO" id="GO:0044027">
    <property type="term" value="P:negative regulation of gene expression via chromosomal CpG island methylation"/>
    <property type="evidence" value="ECO:0007669"/>
    <property type="project" value="TreeGrafter"/>
</dbReference>
<evidence type="ECO:0000259" key="6">
    <source>
        <dbReference type="PROSITE" id="PS51015"/>
    </source>
</evidence>
<dbReference type="InterPro" id="IPR001841">
    <property type="entry name" value="Znf_RING"/>
</dbReference>
<dbReference type="GO" id="GO:0008270">
    <property type="term" value="F:zinc ion binding"/>
    <property type="evidence" value="ECO:0007669"/>
    <property type="project" value="UniProtKB-KW"/>
</dbReference>
<dbReference type="GO" id="GO:0003677">
    <property type="term" value="F:DNA binding"/>
    <property type="evidence" value="ECO:0007669"/>
    <property type="project" value="UniProtKB-KW"/>
</dbReference>
<dbReference type="PROSITE" id="PS51015">
    <property type="entry name" value="YDG"/>
    <property type="match status" value="1"/>
</dbReference>
<dbReference type="PANTHER" id="PTHR14140:SF45">
    <property type="entry name" value="RING-TYPE E3 UBIQUITIN TRANSFERASE"/>
    <property type="match status" value="1"/>
</dbReference>
<dbReference type="InterPro" id="IPR036987">
    <property type="entry name" value="SRA-YDG_sf"/>
</dbReference>
<comment type="subcellular location">
    <subcellularLocation>
        <location evidence="4">Nucleus</location>
    </subcellularLocation>
</comment>
<dbReference type="GO" id="GO:0005634">
    <property type="term" value="C:nucleus"/>
    <property type="evidence" value="ECO:0007669"/>
    <property type="project" value="UniProtKB-SubCell"/>
</dbReference>
<dbReference type="SMART" id="SM00184">
    <property type="entry name" value="RING"/>
    <property type="match status" value="1"/>
</dbReference>